<name>A0A6I0EWL4_9FIRM</name>
<dbReference type="PANTHER" id="PTHR43182">
    <property type="entry name" value="COBALT-PRECORRIN-6B C(15)-METHYLTRANSFERASE (DECARBOXYLATING)"/>
    <property type="match status" value="1"/>
</dbReference>
<dbReference type="Pfam" id="PF13847">
    <property type="entry name" value="Methyltransf_31"/>
    <property type="match status" value="1"/>
</dbReference>
<dbReference type="OrthoDB" id="9780707at2"/>
<dbReference type="GO" id="GO:0008276">
    <property type="term" value="F:protein methyltransferase activity"/>
    <property type="evidence" value="ECO:0007669"/>
    <property type="project" value="InterPro"/>
</dbReference>
<evidence type="ECO:0000256" key="4">
    <source>
        <dbReference type="ARBA" id="ARBA00022679"/>
    </source>
</evidence>
<organism evidence="8 9">
    <name type="scientific">Heliorestis acidaminivorans</name>
    <dbReference type="NCBI Taxonomy" id="553427"/>
    <lineage>
        <taxon>Bacteria</taxon>
        <taxon>Bacillati</taxon>
        <taxon>Bacillota</taxon>
        <taxon>Clostridia</taxon>
        <taxon>Eubacteriales</taxon>
        <taxon>Heliobacteriaceae</taxon>
        <taxon>Heliorestis</taxon>
    </lineage>
</organism>
<dbReference type="GO" id="GO:0032259">
    <property type="term" value="P:methylation"/>
    <property type="evidence" value="ECO:0007669"/>
    <property type="project" value="UniProtKB-KW"/>
</dbReference>
<protein>
    <submittedName>
        <fullName evidence="8">Precorrin-6y C5,15-methyltransferase (Decarboxylating) subunit CbiE</fullName>
    </submittedName>
</protein>
<dbReference type="InterPro" id="IPR006365">
    <property type="entry name" value="Cbl_synth_CobL"/>
</dbReference>
<dbReference type="CDD" id="cd11644">
    <property type="entry name" value="Precorrin-6Y-MT"/>
    <property type="match status" value="1"/>
</dbReference>
<dbReference type="Gene3D" id="3.40.1010.10">
    <property type="entry name" value="Cobalt-precorrin-4 Transmethylase, Domain 1"/>
    <property type="match status" value="1"/>
</dbReference>
<dbReference type="InterPro" id="IPR035996">
    <property type="entry name" value="4pyrrol_Methylase_sf"/>
</dbReference>
<dbReference type="SUPFAM" id="SSF53335">
    <property type="entry name" value="S-adenosyl-L-methionine-dependent methyltransferases"/>
    <property type="match status" value="1"/>
</dbReference>
<dbReference type="InterPro" id="IPR014008">
    <property type="entry name" value="Cbl_synth_MTase_CbiT"/>
</dbReference>
<dbReference type="GO" id="GO:0009236">
    <property type="term" value="P:cobalamin biosynthetic process"/>
    <property type="evidence" value="ECO:0007669"/>
    <property type="project" value="UniProtKB-UniPathway"/>
</dbReference>
<keyword evidence="3 8" id="KW-0489">Methyltransferase</keyword>
<feature type="domain" description="Methyltransferase" evidence="7">
    <location>
        <begin position="263"/>
        <end position="384"/>
    </location>
</feature>
<dbReference type="UniPathway" id="UPA00148"/>
<evidence type="ECO:0000313" key="9">
    <source>
        <dbReference type="Proteomes" id="UP000468766"/>
    </source>
</evidence>
<dbReference type="SUPFAM" id="SSF53790">
    <property type="entry name" value="Tetrapyrrole methylase"/>
    <property type="match status" value="1"/>
</dbReference>
<dbReference type="InterPro" id="IPR014777">
    <property type="entry name" value="4pyrrole_Mease_sub1"/>
</dbReference>
<evidence type="ECO:0000256" key="3">
    <source>
        <dbReference type="ARBA" id="ARBA00022603"/>
    </source>
</evidence>
<evidence type="ECO:0000256" key="2">
    <source>
        <dbReference type="ARBA" id="ARBA00022573"/>
    </source>
</evidence>
<dbReference type="InterPro" id="IPR000878">
    <property type="entry name" value="4pyrrol_Mease"/>
</dbReference>
<evidence type="ECO:0000256" key="5">
    <source>
        <dbReference type="ARBA" id="ARBA00022691"/>
    </source>
</evidence>
<dbReference type="CDD" id="cd02440">
    <property type="entry name" value="AdoMet_MTases"/>
    <property type="match status" value="1"/>
</dbReference>
<reference evidence="8 9" key="1">
    <citation type="submission" date="2019-10" db="EMBL/GenBank/DDBJ databases">
        <title>Whole-genome sequence of the extremophile Heliorestis acidaminivorans DSM 24790.</title>
        <authorList>
            <person name="Kyndt J.A."/>
            <person name="Meyer T.E."/>
        </authorList>
    </citation>
    <scope>NUCLEOTIDE SEQUENCE [LARGE SCALE GENOMIC DNA]</scope>
    <source>
        <strain evidence="8 9">DSM 24790</strain>
    </source>
</reference>
<dbReference type="Gene3D" id="3.40.50.150">
    <property type="entry name" value="Vaccinia Virus protein VP39"/>
    <property type="match status" value="1"/>
</dbReference>
<dbReference type="Pfam" id="PF00590">
    <property type="entry name" value="TP_methylase"/>
    <property type="match status" value="1"/>
</dbReference>
<sequence>MALENLITVIGIGPGTREYLTEQAIREVENAQVLVGGKRALALFAELKKPQRLIDADLEGLINFLEAEKGKKKIALLVSGDPGFYSLLPLLSRRLGVEQLKVIPGLSSLQLAFAKIKQSWQECRWQSLHGRNIEDMPLHLDHSGWVAYLTDPQNGPEKLCQHLTAQGEGWREGIILYNLGYEKEEVQTGSLEELASQVRSPYEPALLMVRGGRVDKEKESATMEAERFYPGLPDQAFIRKSTPMTKSDVRALTLLRAGIQRKDIVWDVGAGTGSISIEAAQLADQGQVYAIERNAEASSLIQANQEHFRVNNLTVIYEEAPAGLQELPDPDVVIIGGSGGNLKAILSESWQKLKQKGRIVINAITVETVAETTAWLEEQKIPFQAVQVQIQKMEKAGSYHLWKSLNPVTILWASKEEN</sequence>
<evidence type="ECO:0000259" key="7">
    <source>
        <dbReference type="Pfam" id="PF13847"/>
    </source>
</evidence>
<feature type="domain" description="Tetrapyrrole methylase" evidence="6">
    <location>
        <begin position="7"/>
        <end position="195"/>
    </location>
</feature>
<dbReference type="InterPro" id="IPR029063">
    <property type="entry name" value="SAM-dependent_MTases_sf"/>
</dbReference>
<keyword evidence="2" id="KW-0169">Cobalamin biosynthesis</keyword>
<dbReference type="Proteomes" id="UP000468766">
    <property type="component" value="Unassembled WGS sequence"/>
</dbReference>
<dbReference type="RefSeq" id="WP_151617625.1">
    <property type="nucleotide sequence ID" value="NZ_WBXO01000001.1"/>
</dbReference>
<dbReference type="PIRSF" id="PIRSF036428">
    <property type="entry name" value="CobL"/>
    <property type="match status" value="1"/>
</dbReference>
<keyword evidence="9" id="KW-1185">Reference proteome</keyword>
<dbReference type="Gene3D" id="3.30.950.10">
    <property type="entry name" value="Methyltransferase, Cobalt-precorrin-4 Transmethylase, Domain 2"/>
    <property type="match status" value="1"/>
</dbReference>
<dbReference type="AlphaFoldDB" id="A0A6I0EWL4"/>
<evidence type="ECO:0000259" key="6">
    <source>
        <dbReference type="Pfam" id="PF00590"/>
    </source>
</evidence>
<gene>
    <name evidence="8" type="primary">cbiE</name>
    <name evidence="8" type="ORF">F9B85_00295</name>
</gene>
<dbReference type="InterPro" id="IPR050714">
    <property type="entry name" value="Cobalamin_biosynth_MTase"/>
</dbReference>
<keyword evidence="5" id="KW-0949">S-adenosyl-L-methionine</keyword>
<evidence type="ECO:0000313" key="8">
    <source>
        <dbReference type="EMBL" id="KAB2954179.1"/>
    </source>
</evidence>
<accession>A0A6I0EWL4</accession>
<dbReference type="InterPro" id="IPR012818">
    <property type="entry name" value="CbiE"/>
</dbReference>
<comment type="pathway">
    <text evidence="1">Cofactor biosynthesis; adenosylcobalamin biosynthesis.</text>
</comment>
<proteinExistence type="predicted"/>
<dbReference type="InterPro" id="IPR014776">
    <property type="entry name" value="4pyrrole_Mease_sub2"/>
</dbReference>
<dbReference type="InterPro" id="IPR025714">
    <property type="entry name" value="Methyltranfer_dom"/>
</dbReference>
<dbReference type="NCBIfam" id="TIGR02469">
    <property type="entry name" value="CbiT"/>
    <property type="match status" value="1"/>
</dbReference>
<comment type="caution">
    <text evidence="8">The sequence shown here is derived from an EMBL/GenBank/DDBJ whole genome shotgun (WGS) entry which is preliminary data.</text>
</comment>
<dbReference type="PANTHER" id="PTHR43182:SF1">
    <property type="entry name" value="COBALT-PRECORRIN-7 C(5)-METHYLTRANSFERASE"/>
    <property type="match status" value="1"/>
</dbReference>
<evidence type="ECO:0000256" key="1">
    <source>
        <dbReference type="ARBA" id="ARBA00004953"/>
    </source>
</evidence>
<keyword evidence="4 8" id="KW-0808">Transferase</keyword>
<dbReference type="NCBIfam" id="TIGR02467">
    <property type="entry name" value="CbiE"/>
    <property type="match status" value="1"/>
</dbReference>
<dbReference type="EMBL" id="WBXO01000001">
    <property type="protein sequence ID" value="KAB2954179.1"/>
    <property type="molecule type" value="Genomic_DNA"/>
</dbReference>